<dbReference type="RefSeq" id="WP_005504999.1">
    <property type="nucleotide sequence ID" value="NZ_CP014055.2"/>
</dbReference>
<dbReference type="Gene3D" id="3.40.1410.10">
    <property type="entry name" value="Chorismate lyase-like"/>
    <property type="match status" value="1"/>
</dbReference>
<dbReference type="GO" id="GO:0045892">
    <property type="term" value="P:negative regulation of DNA-templated transcription"/>
    <property type="evidence" value="ECO:0007669"/>
    <property type="project" value="TreeGrafter"/>
</dbReference>
<dbReference type="GO" id="GO:0003700">
    <property type="term" value="F:DNA-binding transcription factor activity"/>
    <property type="evidence" value="ECO:0007669"/>
    <property type="project" value="InterPro"/>
</dbReference>
<dbReference type="InterPro" id="IPR036390">
    <property type="entry name" value="WH_DNA-bd_sf"/>
</dbReference>
<evidence type="ECO:0000256" key="3">
    <source>
        <dbReference type="ARBA" id="ARBA00023163"/>
    </source>
</evidence>
<dbReference type="SUPFAM" id="SSF64288">
    <property type="entry name" value="Chorismate lyase-like"/>
    <property type="match status" value="1"/>
</dbReference>
<dbReference type="InterPro" id="IPR000524">
    <property type="entry name" value="Tscrpt_reg_HTH_GntR"/>
</dbReference>
<dbReference type="InterPro" id="IPR050679">
    <property type="entry name" value="Bact_HTH_transcr_reg"/>
</dbReference>
<dbReference type="GeneID" id="58894786"/>
<dbReference type="SMART" id="SM00345">
    <property type="entry name" value="HTH_GNTR"/>
    <property type="match status" value="1"/>
</dbReference>
<dbReference type="Gene3D" id="1.10.10.10">
    <property type="entry name" value="Winged helix-like DNA-binding domain superfamily/Winged helix DNA-binding domain"/>
    <property type="match status" value="1"/>
</dbReference>
<dbReference type="PROSITE" id="PS50949">
    <property type="entry name" value="HTH_GNTR"/>
    <property type="match status" value="1"/>
</dbReference>
<dbReference type="SMART" id="SM00866">
    <property type="entry name" value="UTRA"/>
    <property type="match status" value="1"/>
</dbReference>
<accession>A0A377J7W9</accession>
<dbReference type="KEGG" id="gho:AL542_02650"/>
<dbReference type="Proteomes" id="UP000254512">
    <property type="component" value="Unassembled WGS sequence"/>
</dbReference>
<dbReference type="AlphaFoldDB" id="A0A377J7W9"/>
<reference evidence="5 6" key="1">
    <citation type="submission" date="2018-06" db="EMBL/GenBank/DDBJ databases">
        <authorList>
            <consortium name="Pathogen Informatics"/>
            <person name="Doyle S."/>
        </authorList>
    </citation>
    <scope>NUCLEOTIDE SEQUENCE [LARGE SCALE GENOMIC DNA]</scope>
    <source>
        <strain evidence="5 6">NCTC11645</strain>
    </source>
</reference>
<dbReference type="SUPFAM" id="SSF46785">
    <property type="entry name" value="Winged helix' DNA-binding domain"/>
    <property type="match status" value="1"/>
</dbReference>
<dbReference type="STRING" id="673.AL542_02650"/>
<evidence type="ECO:0000313" key="5">
    <source>
        <dbReference type="EMBL" id="STO98601.1"/>
    </source>
</evidence>
<keyword evidence="1" id="KW-0805">Transcription regulation</keyword>
<evidence type="ECO:0000313" key="6">
    <source>
        <dbReference type="Proteomes" id="UP000254512"/>
    </source>
</evidence>
<dbReference type="GO" id="GO:0003677">
    <property type="term" value="F:DNA binding"/>
    <property type="evidence" value="ECO:0007669"/>
    <property type="project" value="UniProtKB-KW"/>
</dbReference>
<sequence length="235" mass="26573">MQYIKITDAIREQISSGQLAAGTKLPSERKLAESFKTTRVTLREALSLLETDGLIFREDRRGWFVSHRPLKINLSAPRDFSAFALAQGRRPSINVIASESMMANKESCQLLSLPPFSDVYRVVRLHSIDGRPVMLAEHVIRADRVPNLLQHDLDGELLPLYQSAWQLQFAKSRYIVNSTTFDHSVALAIRSTAGAPALKITRVNIDDTDTAQEVVFEYWRSSAIELEIESTFIRE</sequence>
<keyword evidence="3" id="KW-0804">Transcription</keyword>
<dbReference type="InterPro" id="IPR036388">
    <property type="entry name" value="WH-like_DNA-bd_sf"/>
</dbReference>
<dbReference type="PRINTS" id="PR00035">
    <property type="entry name" value="HTHGNTR"/>
</dbReference>
<evidence type="ECO:0000256" key="1">
    <source>
        <dbReference type="ARBA" id="ARBA00023015"/>
    </source>
</evidence>
<dbReference type="CDD" id="cd07377">
    <property type="entry name" value="WHTH_GntR"/>
    <property type="match status" value="1"/>
</dbReference>
<evidence type="ECO:0000259" key="4">
    <source>
        <dbReference type="PROSITE" id="PS50949"/>
    </source>
</evidence>
<dbReference type="Pfam" id="PF00392">
    <property type="entry name" value="GntR"/>
    <property type="match status" value="1"/>
</dbReference>
<proteinExistence type="predicted"/>
<feature type="domain" description="HTH gntR-type" evidence="4">
    <location>
        <begin position="1"/>
        <end position="68"/>
    </location>
</feature>
<dbReference type="Pfam" id="PF07702">
    <property type="entry name" value="UTRA"/>
    <property type="match status" value="1"/>
</dbReference>
<dbReference type="PANTHER" id="PTHR44846:SF7">
    <property type="entry name" value="TRANSCRIPTIONAL REGULATOR OF 2-AMINOETHYLPHOSPHONATE DEGRADATION OPERONS-RELATED"/>
    <property type="match status" value="1"/>
</dbReference>
<name>A0A377J7W9_GRIHO</name>
<gene>
    <name evidence="5" type="primary">frlR</name>
    <name evidence="5" type="ORF">NCTC11645_03588</name>
</gene>
<keyword evidence="2" id="KW-0238">DNA-binding</keyword>
<evidence type="ECO:0000256" key="2">
    <source>
        <dbReference type="ARBA" id="ARBA00023125"/>
    </source>
</evidence>
<dbReference type="PANTHER" id="PTHR44846">
    <property type="entry name" value="MANNOSYL-D-GLYCERATE TRANSPORT/METABOLISM SYSTEM REPRESSOR MNGR-RELATED"/>
    <property type="match status" value="1"/>
</dbReference>
<dbReference type="InterPro" id="IPR028978">
    <property type="entry name" value="Chorismate_lyase_/UTRA_dom_sf"/>
</dbReference>
<dbReference type="EMBL" id="UGHD01000003">
    <property type="protein sequence ID" value="STO98601.1"/>
    <property type="molecule type" value="Genomic_DNA"/>
</dbReference>
<organism evidence="5 6">
    <name type="scientific">Grimontia hollisae</name>
    <name type="common">Vibrio hollisae</name>
    <dbReference type="NCBI Taxonomy" id="673"/>
    <lineage>
        <taxon>Bacteria</taxon>
        <taxon>Pseudomonadati</taxon>
        <taxon>Pseudomonadota</taxon>
        <taxon>Gammaproteobacteria</taxon>
        <taxon>Vibrionales</taxon>
        <taxon>Vibrionaceae</taxon>
        <taxon>Grimontia</taxon>
    </lineage>
</organism>
<protein>
    <submittedName>
        <fullName evidence="5">HTH-type transcriptional regulator frlR</fullName>
    </submittedName>
</protein>
<dbReference type="InterPro" id="IPR011663">
    <property type="entry name" value="UTRA"/>
</dbReference>